<dbReference type="InterPro" id="IPR023696">
    <property type="entry name" value="Ureohydrolase_dom_sf"/>
</dbReference>
<evidence type="ECO:0000256" key="4">
    <source>
        <dbReference type="ARBA" id="ARBA00022491"/>
    </source>
</evidence>
<keyword evidence="5" id="KW-0378">Hydrolase</keyword>
<keyword evidence="4" id="KW-0678">Repressor</keyword>
<keyword evidence="6" id="KW-0156">Chromatin regulator</keyword>
<evidence type="ECO:0000256" key="2">
    <source>
        <dbReference type="ARBA" id="ARBA00007738"/>
    </source>
</evidence>
<protein>
    <recommendedName>
        <fullName evidence="3">histone deacetylase</fullName>
        <ecNumber evidence="3">3.5.1.98</ecNumber>
    </recommendedName>
</protein>
<proteinExistence type="inferred from homology"/>
<evidence type="ECO:0000256" key="1">
    <source>
        <dbReference type="ARBA" id="ARBA00004123"/>
    </source>
</evidence>
<dbReference type="EMBL" id="KQ965780">
    <property type="protein sequence ID" value="KXS13295.1"/>
    <property type="molecule type" value="Genomic_DNA"/>
</dbReference>
<evidence type="ECO:0000256" key="9">
    <source>
        <dbReference type="ARBA" id="ARBA00023242"/>
    </source>
</evidence>
<feature type="non-terminal residue" evidence="11">
    <location>
        <position position="1"/>
    </location>
</feature>
<keyword evidence="9" id="KW-0539">Nucleus</keyword>
<evidence type="ECO:0000256" key="3">
    <source>
        <dbReference type="ARBA" id="ARBA00012111"/>
    </source>
</evidence>
<evidence type="ECO:0000259" key="10">
    <source>
        <dbReference type="Pfam" id="PF00850"/>
    </source>
</evidence>
<comment type="similarity">
    <text evidence="2">Belongs to the histone deacetylase family. HD type 2 subfamily.</text>
</comment>
<sequence>NSVYFCAETPVCARLSCGAVVDVCKEVYRNPGVRNGVAVVRPPGHHAERNEAMGFCIYNNVAVAAKVVQRDCGASRIMIVDWDVHHGNGIQSAFLSDPSVLYVSIHRHEQGSFYPQGPEGSHTAVGHGPGAGFNINIDWDMKGMGDAEYLCAFEKVVMPVGREFDPDLVIISAGFDAAQGDPLGGCNVTPIGYAHMTHMLSALAGGKVAIVLEVSYKIVMIF</sequence>
<keyword evidence="8" id="KW-0804">Transcription</keyword>
<dbReference type="PRINTS" id="PR01270">
    <property type="entry name" value="HDASUPER"/>
</dbReference>
<comment type="subcellular location">
    <subcellularLocation>
        <location evidence="1">Nucleus</location>
    </subcellularLocation>
</comment>
<dbReference type="AlphaFoldDB" id="A0A139A9X8"/>
<evidence type="ECO:0000256" key="8">
    <source>
        <dbReference type="ARBA" id="ARBA00023163"/>
    </source>
</evidence>
<dbReference type="PANTHER" id="PTHR10625">
    <property type="entry name" value="HISTONE DEACETYLASE HDAC1-RELATED"/>
    <property type="match status" value="1"/>
</dbReference>
<keyword evidence="12" id="KW-1185">Reference proteome</keyword>
<dbReference type="OrthoDB" id="424012at2759"/>
<keyword evidence="7" id="KW-0805">Transcription regulation</keyword>
<evidence type="ECO:0000256" key="5">
    <source>
        <dbReference type="ARBA" id="ARBA00022801"/>
    </source>
</evidence>
<dbReference type="Pfam" id="PF00850">
    <property type="entry name" value="Hist_deacetyl"/>
    <property type="match status" value="1"/>
</dbReference>
<dbReference type="PANTHER" id="PTHR10625:SF5">
    <property type="entry name" value="HISTONE DEACETYLASE"/>
    <property type="match status" value="1"/>
</dbReference>
<dbReference type="GO" id="GO:0040029">
    <property type="term" value="P:epigenetic regulation of gene expression"/>
    <property type="evidence" value="ECO:0007669"/>
    <property type="project" value="TreeGrafter"/>
</dbReference>
<dbReference type="InterPro" id="IPR000286">
    <property type="entry name" value="HDACs"/>
</dbReference>
<evidence type="ECO:0000313" key="11">
    <source>
        <dbReference type="EMBL" id="KXS13295.1"/>
    </source>
</evidence>
<evidence type="ECO:0000313" key="12">
    <source>
        <dbReference type="Proteomes" id="UP000070544"/>
    </source>
</evidence>
<dbReference type="Gene3D" id="3.40.800.20">
    <property type="entry name" value="Histone deacetylase domain"/>
    <property type="match status" value="1"/>
</dbReference>
<evidence type="ECO:0000256" key="6">
    <source>
        <dbReference type="ARBA" id="ARBA00022853"/>
    </source>
</evidence>
<dbReference type="GO" id="GO:0141221">
    <property type="term" value="F:histone deacetylase activity, hydrolytic mechanism"/>
    <property type="evidence" value="ECO:0007669"/>
    <property type="project" value="UniProtKB-EC"/>
</dbReference>
<dbReference type="InterPro" id="IPR023801">
    <property type="entry name" value="His_deacetylse_dom"/>
</dbReference>
<dbReference type="STRING" id="1344416.A0A139A9X8"/>
<accession>A0A139A9X8</accession>
<evidence type="ECO:0000256" key="7">
    <source>
        <dbReference type="ARBA" id="ARBA00023015"/>
    </source>
</evidence>
<organism evidence="11 12">
    <name type="scientific">Gonapodya prolifera (strain JEL478)</name>
    <name type="common">Monoblepharis prolifera</name>
    <dbReference type="NCBI Taxonomy" id="1344416"/>
    <lineage>
        <taxon>Eukaryota</taxon>
        <taxon>Fungi</taxon>
        <taxon>Fungi incertae sedis</taxon>
        <taxon>Chytridiomycota</taxon>
        <taxon>Chytridiomycota incertae sedis</taxon>
        <taxon>Monoblepharidomycetes</taxon>
        <taxon>Monoblepharidales</taxon>
        <taxon>Gonapodyaceae</taxon>
        <taxon>Gonapodya</taxon>
    </lineage>
</organism>
<dbReference type="EC" id="3.5.1.98" evidence="3"/>
<dbReference type="SUPFAM" id="SSF52768">
    <property type="entry name" value="Arginase/deacetylase"/>
    <property type="match status" value="1"/>
</dbReference>
<reference evidence="11 12" key="1">
    <citation type="journal article" date="2015" name="Genome Biol. Evol.">
        <title>Phylogenomic analyses indicate that early fungi evolved digesting cell walls of algal ancestors of land plants.</title>
        <authorList>
            <person name="Chang Y."/>
            <person name="Wang S."/>
            <person name="Sekimoto S."/>
            <person name="Aerts A.L."/>
            <person name="Choi C."/>
            <person name="Clum A."/>
            <person name="LaButti K.M."/>
            <person name="Lindquist E.A."/>
            <person name="Yee Ngan C."/>
            <person name="Ohm R.A."/>
            <person name="Salamov A.A."/>
            <person name="Grigoriev I.V."/>
            <person name="Spatafora J.W."/>
            <person name="Berbee M.L."/>
        </authorList>
    </citation>
    <scope>NUCLEOTIDE SEQUENCE [LARGE SCALE GENOMIC DNA]</scope>
    <source>
        <strain evidence="11 12">JEL478</strain>
    </source>
</reference>
<dbReference type="GO" id="GO:0000118">
    <property type="term" value="C:histone deacetylase complex"/>
    <property type="evidence" value="ECO:0007669"/>
    <property type="project" value="TreeGrafter"/>
</dbReference>
<gene>
    <name evidence="11" type="ORF">M427DRAFT_100710</name>
</gene>
<dbReference type="OMA" id="NASIMIF"/>
<dbReference type="InterPro" id="IPR037138">
    <property type="entry name" value="His_deacetylse_dom_sf"/>
</dbReference>
<name>A0A139A9X8_GONPJ</name>
<dbReference type="Proteomes" id="UP000070544">
    <property type="component" value="Unassembled WGS sequence"/>
</dbReference>
<feature type="domain" description="Histone deacetylase" evidence="10">
    <location>
        <begin position="2"/>
        <end position="213"/>
    </location>
</feature>